<proteinExistence type="predicted"/>
<name>A0A0A9A4F9_ARUDO</name>
<reference evidence="1" key="2">
    <citation type="journal article" date="2015" name="Data Brief">
        <title>Shoot transcriptome of the giant reed, Arundo donax.</title>
        <authorList>
            <person name="Barrero R.A."/>
            <person name="Guerrero F.D."/>
            <person name="Moolhuijzen P."/>
            <person name="Goolsby J.A."/>
            <person name="Tidwell J."/>
            <person name="Bellgard S.E."/>
            <person name="Bellgard M.I."/>
        </authorList>
    </citation>
    <scope>NUCLEOTIDE SEQUENCE</scope>
    <source>
        <tissue evidence="1">Shoot tissue taken approximately 20 cm above the soil surface</tissue>
    </source>
</reference>
<dbReference type="AlphaFoldDB" id="A0A0A9A4F9"/>
<sequence length="21" mass="2545">MWGLKLNARNPFFPQTELLRI</sequence>
<accession>A0A0A9A4F9</accession>
<evidence type="ECO:0000313" key="1">
    <source>
        <dbReference type="EMBL" id="JAD43895.1"/>
    </source>
</evidence>
<reference evidence="1" key="1">
    <citation type="submission" date="2014-09" db="EMBL/GenBank/DDBJ databases">
        <authorList>
            <person name="Magalhaes I.L.F."/>
            <person name="Oliveira U."/>
            <person name="Santos F.R."/>
            <person name="Vidigal T.H.D.A."/>
            <person name="Brescovit A.D."/>
            <person name="Santos A.J."/>
        </authorList>
    </citation>
    <scope>NUCLEOTIDE SEQUENCE</scope>
    <source>
        <tissue evidence="1">Shoot tissue taken approximately 20 cm above the soil surface</tissue>
    </source>
</reference>
<dbReference type="EMBL" id="GBRH01254000">
    <property type="protein sequence ID" value="JAD43895.1"/>
    <property type="molecule type" value="Transcribed_RNA"/>
</dbReference>
<organism evidence="1">
    <name type="scientific">Arundo donax</name>
    <name type="common">Giant reed</name>
    <name type="synonym">Donax arundinaceus</name>
    <dbReference type="NCBI Taxonomy" id="35708"/>
    <lineage>
        <taxon>Eukaryota</taxon>
        <taxon>Viridiplantae</taxon>
        <taxon>Streptophyta</taxon>
        <taxon>Embryophyta</taxon>
        <taxon>Tracheophyta</taxon>
        <taxon>Spermatophyta</taxon>
        <taxon>Magnoliopsida</taxon>
        <taxon>Liliopsida</taxon>
        <taxon>Poales</taxon>
        <taxon>Poaceae</taxon>
        <taxon>PACMAD clade</taxon>
        <taxon>Arundinoideae</taxon>
        <taxon>Arundineae</taxon>
        <taxon>Arundo</taxon>
    </lineage>
</organism>
<protein>
    <submittedName>
        <fullName evidence="1">Uncharacterized protein</fullName>
    </submittedName>
</protein>